<dbReference type="GO" id="GO:0004029">
    <property type="term" value="F:aldehyde dehydrogenase (NAD+) activity"/>
    <property type="evidence" value="ECO:0007669"/>
    <property type="project" value="TreeGrafter"/>
</dbReference>
<reference evidence="3 4" key="1">
    <citation type="submission" date="2018-10" db="EMBL/GenBank/DDBJ databases">
        <title>Aeromicrobium sp. 9W16Y-2 whole genome shotgun sequence.</title>
        <authorList>
            <person name="Li F."/>
        </authorList>
    </citation>
    <scope>NUCLEOTIDE SEQUENCE [LARGE SCALE GENOMIC DNA]</scope>
    <source>
        <strain evidence="3 4">9W16Y-2</strain>
    </source>
</reference>
<dbReference type="PANTHER" id="PTHR48079:SF6">
    <property type="entry name" value="NAD(P)-BINDING DOMAIN-CONTAINING PROTEIN-RELATED"/>
    <property type="match status" value="1"/>
</dbReference>
<dbReference type="Proteomes" id="UP000282515">
    <property type="component" value="Unassembled WGS sequence"/>
</dbReference>
<feature type="region of interest" description="Disordered" evidence="1">
    <location>
        <begin position="293"/>
        <end position="322"/>
    </location>
</feature>
<dbReference type="InterPro" id="IPR036291">
    <property type="entry name" value="NAD(P)-bd_dom_sf"/>
</dbReference>
<dbReference type="InterPro" id="IPR029903">
    <property type="entry name" value="RmlD-like-bd"/>
</dbReference>
<dbReference type="Gene3D" id="3.40.50.720">
    <property type="entry name" value="NAD(P)-binding Rossmann-like Domain"/>
    <property type="match status" value="1"/>
</dbReference>
<evidence type="ECO:0000313" key="3">
    <source>
        <dbReference type="EMBL" id="RLV55390.1"/>
    </source>
</evidence>
<proteinExistence type="predicted"/>
<accession>A0A3L8PJJ4</accession>
<comment type="caution">
    <text evidence="3">The sequence shown here is derived from an EMBL/GenBank/DDBJ whole genome shotgun (WGS) entry which is preliminary data.</text>
</comment>
<keyword evidence="4" id="KW-1185">Reference proteome</keyword>
<evidence type="ECO:0000259" key="2">
    <source>
        <dbReference type="Pfam" id="PF04321"/>
    </source>
</evidence>
<organism evidence="3 4">
    <name type="scientific">Aeromicrobium phragmitis</name>
    <dbReference type="NCBI Taxonomy" id="2478914"/>
    <lineage>
        <taxon>Bacteria</taxon>
        <taxon>Bacillati</taxon>
        <taxon>Actinomycetota</taxon>
        <taxon>Actinomycetes</taxon>
        <taxon>Propionibacteriales</taxon>
        <taxon>Nocardioidaceae</taxon>
        <taxon>Aeromicrobium</taxon>
    </lineage>
</organism>
<evidence type="ECO:0000313" key="4">
    <source>
        <dbReference type="Proteomes" id="UP000282515"/>
    </source>
</evidence>
<dbReference type="SUPFAM" id="SSF51735">
    <property type="entry name" value="NAD(P)-binding Rossmann-fold domains"/>
    <property type="match status" value="1"/>
</dbReference>
<gene>
    <name evidence="3" type="ORF">D9V41_11585</name>
</gene>
<dbReference type="Pfam" id="PF04321">
    <property type="entry name" value="RmlD_sub_bind"/>
    <property type="match status" value="1"/>
</dbReference>
<protein>
    <submittedName>
        <fullName evidence="3">NAD-dependent epimerase/dehydratase family protein</fullName>
    </submittedName>
</protein>
<name>A0A3L8PJJ4_9ACTN</name>
<sequence>MTSRVLILGGTAWLGRHLAAAALERGAAVTCLARGESGSPPDGVEWVRGDRSRPDAYDELDGEWDHVIDVARVPSHVASAVATLRGRAAQWTFISTGSVYADQSVPLHEDSPLLPAGDDDAEYGSAKVACEQFVGPDALVVRAGLIVGPGDPSDRGGYYVARMSAAREEPVVVPAVRDQPMQMVDVRDLAGWVVELADRGVTGVVHGAGERTTVGHLLDVSAQVAEHAGDRVEFSPDELTARGANPWAGERSLPWWLPTSHHGMGRMDDARALQLGLERRPIAATLTDVLADEQQRGVDRPRRAGLSRTDELELLHSRGGQA</sequence>
<feature type="domain" description="RmlD-like substrate binding" evidence="2">
    <location>
        <begin position="4"/>
        <end position="216"/>
    </location>
</feature>
<dbReference type="RefSeq" id="WP_121794730.1">
    <property type="nucleotide sequence ID" value="NZ_RDBF01000008.1"/>
</dbReference>
<dbReference type="GO" id="GO:0005737">
    <property type="term" value="C:cytoplasm"/>
    <property type="evidence" value="ECO:0007669"/>
    <property type="project" value="TreeGrafter"/>
</dbReference>
<dbReference type="AlphaFoldDB" id="A0A3L8PJJ4"/>
<evidence type="ECO:0000256" key="1">
    <source>
        <dbReference type="SAM" id="MobiDB-lite"/>
    </source>
</evidence>
<dbReference type="PANTHER" id="PTHR48079">
    <property type="entry name" value="PROTEIN YEEZ"/>
    <property type="match status" value="1"/>
</dbReference>
<feature type="compositionally biased region" description="Basic and acidic residues" evidence="1">
    <location>
        <begin position="293"/>
        <end position="316"/>
    </location>
</feature>
<dbReference type="EMBL" id="RDBF01000008">
    <property type="protein sequence ID" value="RLV55390.1"/>
    <property type="molecule type" value="Genomic_DNA"/>
</dbReference>
<dbReference type="OrthoDB" id="7941246at2"/>
<dbReference type="InterPro" id="IPR051783">
    <property type="entry name" value="NAD(P)-dependent_oxidoreduct"/>
</dbReference>